<dbReference type="AlphaFoldDB" id="A0A372LHE7"/>
<comment type="caution">
    <text evidence="2">The sequence shown here is derived from an EMBL/GenBank/DDBJ whole genome shotgun (WGS) entry which is preliminary data.</text>
</comment>
<sequence>MNIFKQLFVSLYSPKDIAAFRNQGIGKTIAFVFILTIFSVMPPAYHFSTTIKSGIEAFGETVKGELPPFKIENGTLDSEVDEPVTINKDGFQITLDDTGKLKGGDIAAQTENGIGILKHELVFVTAGQAQSNPYSILEGFSITSGELEQFLEKADSALMIVLPVIIVFMYLFTTALNFIKILFLAVFGMIFKNNLKKNISYGHSWRLTAYAITLPTIFFAIMDTFEAVVPLGILISWFVSLVMLYLSIKEIPENESAK</sequence>
<feature type="transmembrane region" description="Helical" evidence="1">
    <location>
        <begin position="203"/>
        <end position="222"/>
    </location>
</feature>
<dbReference type="InterPro" id="IPR009574">
    <property type="entry name" value="DUF1189"/>
</dbReference>
<name>A0A372LHE7_9BACI</name>
<feature type="transmembrane region" description="Helical" evidence="1">
    <location>
        <begin position="228"/>
        <end position="248"/>
    </location>
</feature>
<evidence type="ECO:0000256" key="1">
    <source>
        <dbReference type="SAM" id="Phobius"/>
    </source>
</evidence>
<dbReference type="EMBL" id="QVTD01000003">
    <property type="protein sequence ID" value="RFU65720.1"/>
    <property type="molecule type" value="Genomic_DNA"/>
</dbReference>
<feature type="transmembrane region" description="Helical" evidence="1">
    <location>
        <begin position="160"/>
        <end position="191"/>
    </location>
</feature>
<keyword evidence="1" id="KW-0472">Membrane</keyword>
<evidence type="ECO:0000313" key="3">
    <source>
        <dbReference type="Proteomes" id="UP000262939"/>
    </source>
</evidence>
<gene>
    <name evidence="2" type="ORF">D0466_07565</name>
</gene>
<dbReference type="RefSeq" id="WP_117321892.1">
    <property type="nucleotide sequence ID" value="NZ_QVTD01000003.1"/>
</dbReference>
<keyword evidence="3" id="KW-1185">Reference proteome</keyword>
<keyword evidence="1" id="KW-0812">Transmembrane</keyword>
<feature type="transmembrane region" description="Helical" evidence="1">
    <location>
        <begin position="25"/>
        <end position="45"/>
    </location>
</feature>
<protein>
    <submittedName>
        <fullName evidence="2">DUF1189 domain-containing protein</fullName>
    </submittedName>
</protein>
<keyword evidence="1" id="KW-1133">Transmembrane helix</keyword>
<accession>A0A372LHE7</accession>
<organism evidence="2 3">
    <name type="scientific">Peribacillus glennii</name>
    <dbReference type="NCBI Taxonomy" id="2303991"/>
    <lineage>
        <taxon>Bacteria</taxon>
        <taxon>Bacillati</taxon>
        <taxon>Bacillota</taxon>
        <taxon>Bacilli</taxon>
        <taxon>Bacillales</taxon>
        <taxon>Bacillaceae</taxon>
        <taxon>Peribacillus</taxon>
    </lineage>
</organism>
<evidence type="ECO:0000313" key="2">
    <source>
        <dbReference type="EMBL" id="RFU65720.1"/>
    </source>
</evidence>
<dbReference type="OrthoDB" id="1903376at2"/>
<proteinExistence type="predicted"/>
<reference evidence="2 3" key="1">
    <citation type="submission" date="2018-08" db="EMBL/GenBank/DDBJ databases">
        <title>Bacillus chawlae sp. nov., Bacillus glennii sp. nov., and Bacillus saganii sp. nov. Isolated from the Vehicle Assembly Building at Kennedy Space Center where the Viking Spacecraft were Assembled.</title>
        <authorList>
            <person name="Seuylemezian A."/>
            <person name="Vaishampayan P."/>
        </authorList>
    </citation>
    <scope>NUCLEOTIDE SEQUENCE [LARGE SCALE GENOMIC DNA]</scope>
    <source>
        <strain evidence="2 3">V44-8</strain>
    </source>
</reference>
<dbReference type="Proteomes" id="UP000262939">
    <property type="component" value="Unassembled WGS sequence"/>
</dbReference>
<dbReference type="Pfam" id="PF06691">
    <property type="entry name" value="DUF1189"/>
    <property type="match status" value="1"/>
</dbReference>